<dbReference type="GeneID" id="95765016"/>
<dbReference type="Proteomes" id="UP001144397">
    <property type="component" value="Unassembled WGS sequence"/>
</dbReference>
<name>A0A9W6CLF2_XANFL</name>
<evidence type="ECO:0000313" key="4">
    <source>
        <dbReference type="Proteomes" id="UP001245370"/>
    </source>
</evidence>
<gene>
    <name evidence="2" type="ORF">GGQ86_004251</name>
    <name evidence="1" type="ORF">XFLAVUS301_42420</name>
</gene>
<reference evidence="2 4" key="2">
    <citation type="submission" date="2023-07" db="EMBL/GenBank/DDBJ databases">
        <title>Genomic Encyclopedia of Type Strains, Phase IV (KMG-IV): sequencing the most valuable type-strain genomes for metagenomic binning, comparative biology and taxonomic classification.</title>
        <authorList>
            <person name="Goeker M."/>
        </authorList>
    </citation>
    <scope>NUCLEOTIDE SEQUENCE [LARGE SCALE GENOMIC DNA]</scope>
    <source>
        <strain evidence="2 4">DSM 338</strain>
    </source>
</reference>
<sequence>MTRRTSAGRPGRALAILPQLPAVQFEHQPELRALMVLPTLPPGHMTFPVEDDAFHPHLRRGEFAVVDLSDHQPAQGELFLIAYRDPRIECGRTFALCQMIGQTRYRRPGGGWLPQAEAGAEPATCWMARHWIPPADPRDREAALRSGRFGASEGPFTTEHAAEKLVGRVVGVWVPGR</sequence>
<proteinExistence type="predicted"/>
<keyword evidence="4" id="KW-1185">Reference proteome</keyword>
<evidence type="ECO:0000313" key="1">
    <source>
        <dbReference type="EMBL" id="GLI24568.1"/>
    </source>
</evidence>
<reference evidence="1" key="1">
    <citation type="submission" date="2022-12" db="EMBL/GenBank/DDBJ databases">
        <title>Reference genome sequencing for broad-spectrum identification of bacterial and archaeal isolates by mass spectrometry.</title>
        <authorList>
            <person name="Sekiguchi Y."/>
            <person name="Tourlousse D.M."/>
        </authorList>
    </citation>
    <scope>NUCLEOTIDE SEQUENCE</scope>
    <source>
        <strain evidence="1">301</strain>
    </source>
</reference>
<dbReference type="RefSeq" id="WP_281809335.1">
    <property type="nucleotide sequence ID" value="NZ_BSDO01000008.1"/>
</dbReference>
<comment type="caution">
    <text evidence="1">The sequence shown here is derived from an EMBL/GenBank/DDBJ whole genome shotgun (WGS) entry which is preliminary data.</text>
</comment>
<protein>
    <submittedName>
        <fullName evidence="1">Uncharacterized protein</fullName>
    </submittedName>
</protein>
<accession>A0A9W6CLF2</accession>
<organism evidence="1 3">
    <name type="scientific">Xanthobacter flavus</name>
    <dbReference type="NCBI Taxonomy" id="281"/>
    <lineage>
        <taxon>Bacteria</taxon>
        <taxon>Pseudomonadati</taxon>
        <taxon>Pseudomonadota</taxon>
        <taxon>Alphaproteobacteria</taxon>
        <taxon>Hyphomicrobiales</taxon>
        <taxon>Xanthobacteraceae</taxon>
        <taxon>Xanthobacter</taxon>
    </lineage>
</organism>
<evidence type="ECO:0000313" key="3">
    <source>
        <dbReference type="Proteomes" id="UP001144397"/>
    </source>
</evidence>
<evidence type="ECO:0000313" key="2">
    <source>
        <dbReference type="EMBL" id="MDR6335755.1"/>
    </source>
</evidence>
<dbReference type="AlphaFoldDB" id="A0A9W6CLF2"/>
<dbReference type="EMBL" id="JAVDPY010000008">
    <property type="protein sequence ID" value="MDR6335755.1"/>
    <property type="molecule type" value="Genomic_DNA"/>
</dbReference>
<dbReference type="Proteomes" id="UP001245370">
    <property type="component" value="Unassembled WGS sequence"/>
</dbReference>
<dbReference type="EMBL" id="BSDO01000008">
    <property type="protein sequence ID" value="GLI24568.1"/>
    <property type="molecule type" value="Genomic_DNA"/>
</dbReference>